<organism evidence="2 3">
    <name type="scientific">Mycena albidolilacea</name>
    <dbReference type="NCBI Taxonomy" id="1033008"/>
    <lineage>
        <taxon>Eukaryota</taxon>
        <taxon>Fungi</taxon>
        <taxon>Dikarya</taxon>
        <taxon>Basidiomycota</taxon>
        <taxon>Agaricomycotina</taxon>
        <taxon>Agaricomycetes</taxon>
        <taxon>Agaricomycetidae</taxon>
        <taxon>Agaricales</taxon>
        <taxon>Marasmiineae</taxon>
        <taxon>Mycenaceae</taxon>
        <taxon>Mycena</taxon>
    </lineage>
</organism>
<name>A0AAD6YXX4_9AGAR</name>
<protein>
    <submittedName>
        <fullName evidence="2">Uncharacterized protein</fullName>
    </submittedName>
</protein>
<proteinExistence type="predicted"/>
<feature type="region of interest" description="Disordered" evidence="1">
    <location>
        <begin position="477"/>
        <end position="531"/>
    </location>
</feature>
<gene>
    <name evidence="2" type="ORF">DFH08DRAFT_978726</name>
</gene>
<dbReference type="AlphaFoldDB" id="A0AAD6YXX4"/>
<sequence length="545" mass="58021">MPSYTSTPRRYAQCPFTYDHSSSLASRTPSPLIYLAYTHTFRAAAQPRSPTRPFPEACAIPLIAPSCPSGWTHRICSRSPRPCVPQLGHAIPVPQHPDRTPTPRVPPNARTTMHTRSRTHPSITPACAAPTITHSPPMLMLSVLCLDSAPPDSHPGFYAPALTSPFSPRSYSHPHRNRVFAISHALGASTPQPHTRLFPSPPCHLPSPSSQSVAAFSNAGQRPQNTRLQTTPNAPSVTTGDGGCACAPASLIDRPSPPRLPIRPSSPKISNPKKETLRRLPYPAMQDSDCLLVLGVILMSGLSAPRSALRDDLDGKVVGGYLEGFALVVVDLAERLCLCVLQLKPPLFLPPVPYPFLQPSFSGHTDLTGLPPPCPSATRSTGSHPLHRPRSRPHHCASGPCSISSPLLLAPAPFALTRSLERALRSRPPAPQSAGSHPLHHPLCAPIALAPATSVATGSTHWAAPAAVPACRPHACSATAPATAPTRPATAPTLCPPRHPRPLATPRLATTPARHHTCPPPHPPRSARPRHAVPARLLHTCNTCP</sequence>
<feature type="region of interest" description="Disordered" evidence="1">
    <location>
        <begin position="89"/>
        <end position="123"/>
    </location>
</feature>
<dbReference type="EMBL" id="JARIHO010000134">
    <property type="protein sequence ID" value="KAJ7301486.1"/>
    <property type="molecule type" value="Genomic_DNA"/>
</dbReference>
<evidence type="ECO:0000256" key="1">
    <source>
        <dbReference type="SAM" id="MobiDB-lite"/>
    </source>
</evidence>
<feature type="compositionally biased region" description="Polar residues" evidence="1">
    <location>
        <begin position="213"/>
        <end position="239"/>
    </location>
</feature>
<dbReference type="Proteomes" id="UP001218218">
    <property type="component" value="Unassembled WGS sequence"/>
</dbReference>
<feature type="region of interest" description="Disordered" evidence="1">
    <location>
        <begin position="191"/>
        <end position="273"/>
    </location>
</feature>
<comment type="caution">
    <text evidence="2">The sequence shown here is derived from an EMBL/GenBank/DDBJ whole genome shotgun (WGS) entry which is preliminary data.</text>
</comment>
<keyword evidence="3" id="KW-1185">Reference proteome</keyword>
<evidence type="ECO:0000313" key="2">
    <source>
        <dbReference type="EMBL" id="KAJ7301486.1"/>
    </source>
</evidence>
<evidence type="ECO:0000313" key="3">
    <source>
        <dbReference type="Proteomes" id="UP001218218"/>
    </source>
</evidence>
<feature type="compositionally biased region" description="Low complexity" evidence="1">
    <location>
        <begin position="477"/>
        <end position="493"/>
    </location>
</feature>
<reference evidence="2" key="1">
    <citation type="submission" date="2023-03" db="EMBL/GenBank/DDBJ databases">
        <title>Massive genome expansion in bonnet fungi (Mycena s.s.) driven by repeated elements and novel gene families across ecological guilds.</title>
        <authorList>
            <consortium name="Lawrence Berkeley National Laboratory"/>
            <person name="Harder C.B."/>
            <person name="Miyauchi S."/>
            <person name="Viragh M."/>
            <person name="Kuo A."/>
            <person name="Thoen E."/>
            <person name="Andreopoulos B."/>
            <person name="Lu D."/>
            <person name="Skrede I."/>
            <person name="Drula E."/>
            <person name="Henrissat B."/>
            <person name="Morin E."/>
            <person name="Kohler A."/>
            <person name="Barry K."/>
            <person name="LaButti K."/>
            <person name="Morin E."/>
            <person name="Salamov A."/>
            <person name="Lipzen A."/>
            <person name="Mereny Z."/>
            <person name="Hegedus B."/>
            <person name="Baldrian P."/>
            <person name="Stursova M."/>
            <person name="Weitz H."/>
            <person name="Taylor A."/>
            <person name="Grigoriev I.V."/>
            <person name="Nagy L.G."/>
            <person name="Martin F."/>
            <person name="Kauserud H."/>
        </authorList>
    </citation>
    <scope>NUCLEOTIDE SEQUENCE</scope>
    <source>
        <strain evidence="2">CBHHK002</strain>
    </source>
</reference>
<accession>A0AAD6YXX4</accession>